<keyword evidence="3" id="KW-1185">Reference proteome</keyword>
<proteinExistence type="predicted"/>
<organism evidence="2 3">
    <name type="scientific">Sinanodonta woodiana</name>
    <name type="common">Chinese pond mussel</name>
    <name type="synonym">Anodonta woodiana</name>
    <dbReference type="NCBI Taxonomy" id="1069815"/>
    <lineage>
        <taxon>Eukaryota</taxon>
        <taxon>Metazoa</taxon>
        <taxon>Spiralia</taxon>
        <taxon>Lophotrochozoa</taxon>
        <taxon>Mollusca</taxon>
        <taxon>Bivalvia</taxon>
        <taxon>Autobranchia</taxon>
        <taxon>Heteroconchia</taxon>
        <taxon>Palaeoheterodonta</taxon>
        <taxon>Unionida</taxon>
        <taxon>Unionoidea</taxon>
        <taxon>Unionidae</taxon>
        <taxon>Unioninae</taxon>
        <taxon>Sinanodonta</taxon>
    </lineage>
</organism>
<keyword evidence="1" id="KW-0732">Signal</keyword>
<dbReference type="EMBL" id="JBJQND010000016">
    <property type="protein sequence ID" value="KAL3848122.1"/>
    <property type="molecule type" value="Genomic_DNA"/>
</dbReference>
<evidence type="ECO:0000313" key="3">
    <source>
        <dbReference type="Proteomes" id="UP001634394"/>
    </source>
</evidence>
<gene>
    <name evidence="2" type="ORF">ACJMK2_019000</name>
</gene>
<comment type="caution">
    <text evidence="2">The sequence shown here is derived from an EMBL/GenBank/DDBJ whole genome shotgun (WGS) entry which is preliminary data.</text>
</comment>
<dbReference type="Proteomes" id="UP001634394">
    <property type="component" value="Unassembled WGS sequence"/>
</dbReference>
<dbReference type="AlphaFoldDB" id="A0ABD3UIP9"/>
<feature type="signal peptide" evidence="1">
    <location>
        <begin position="1"/>
        <end position="20"/>
    </location>
</feature>
<name>A0ABD3UIP9_SINWO</name>
<protein>
    <submittedName>
        <fullName evidence="2">Uncharacterized protein</fullName>
    </submittedName>
</protein>
<feature type="chain" id="PRO_5044871882" evidence="1">
    <location>
        <begin position="21"/>
        <end position="216"/>
    </location>
</feature>
<evidence type="ECO:0000256" key="1">
    <source>
        <dbReference type="SAM" id="SignalP"/>
    </source>
</evidence>
<sequence length="216" mass="24583">MELLLLSVSVLVSLQRNALSAPIPDIPSITNPSDICDAYLDNDNVFALSYDSVPNKGMGIMTDLDLSDFNLDELPRYTAPTSQRNKHGGLDIVGEKRKGVFREKEENLRPVVQRGERGNIGYVDEQNLRVQCLMRKYLENIKTDGGKPISATDLGGIVKFEDFPLANNKRELALNPTGWRRKRESDYKRQKLLEFLQNMRQLLGKREDLEFNPTGW</sequence>
<reference evidence="2 3" key="1">
    <citation type="submission" date="2024-11" db="EMBL/GenBank/DDBJ databases">
        <title>Chromosome-level genome assembly of the freshwater bivalve Anodonta woodiana.</title>
        <authorList>
            <person name="Chen X."/>
        </authorList>
    </citation>
    <scope>NUCLEOTIDE SEQUENCE [LARGE SCALE GENOMIC DNA]</scope>
    <source>
        <strain evidence="2">MN2024</strain>
        <tissue evidence="2">Gills</tissue>
    </source>
</reference>
<accession>A0ABD3UIP9</accession>
<evidence type="ECO:0000313" key="2">
    <source>
        <dbReference type="EMBL" id="KAL3848122.1"/>
    </source>
</evidence>